<evidence type="ECO:0000256" key="1">
    <source>
        <dbReference type="SAM" id="MobiDB-lite"/>
    </source>
</evidence>
<reference evidence="2" key="2">
    <citation type="submission" date="2021-09" db="EMBL/GenBank/DDBJ databases">
        <authorList>
            <person name="Jia N."/>
            <person name="Wang J."/>
            <person name="Shi W."/>
            <person name="Du L."/>
            <person name="Sun Y."/>
            <person name="Zhan W."/>
            <person name="Jiang J."/>
            <person name="Wang Q."/>
            <person name="Zhang B."/>
            <person name="Ji P."/>
            <person name="Sakyi L.B."/>
            <person name="Cui X."/>
            <person name="Yuan T."/>
            <person name="Jiang B."/>
            <person name="Yang W."/>
            <person name="Lam T.T.-Y."/>
            <person name="Chang Q."/>
            <person name="Ding S."/>
            <person name="Wang X."/>
            <person name="Zhu J."/>
            <person name="Ruan X."/>
            <person name="Zhao L."/>
            <person name="Wei J."/>
            <person name="Que T."/>
            <person name="Du C."/>
            <person name="Cheng J."/>
            <person name="Dai P."/>
            <person name="Han X."/>
            <person name="Huang E."/>
            <person name="Gao Y."/>
            <person name="Liu J."/>
            <person name="Shao H."/>
            <person name="Ye R."/>
            <person name="Li L."/>
            <person name="Wei W."/>
            <person name="Wang X."/>
            <person name="Wang C."/>
            <person name="Huo Q."/>
            <person name="Li W."/>
            <person name="Guo W."/>
            <person name="Chen H."/>
            <person name="Chen S."/>
            <person name="Zhou L."/>
            <person name="Zhou L."/>
            <person name="Ni X."/>
            <person name="Tian J."/>
            <person name="Zhou Y."/>
            <person name="Sheng Y."/>
            <person name="Liu T."/>
            <person name="Pan Y."/>
            <person name="Xia L."/>
            <person name="Li J."/>
            <person name="Zhao F."/>
            <person name="Cao W."/>
        </authorList>
    </citation>
    <scope>NUCLEOTIDE SEQUENCE</scope>
    <source>
        <strain evidence="2">Rmic-2018</strain>
        <tissue evidence="2">Larvae</tissue>
    </source>
</reference>
<dbReference type="Proteomes" id="UP000821866">
    <property type="component" value="Unassembled WGS sequence"/>
</dbReference>
<evidence type="ECO:0000313" key="3">
    <source>
        <dbReference type="Proteomes" id="UP000821866"/>
    </source>
</evidence>
<accession>A0A9J6CYZ0</accession>
<evidence type="ECO:0000313" key="2">
    <source>
        <dbReference type="EMBL" id="KAH7963974.1"/>
    </source>
</evidence>
<proteinExistence type="predicted"/>
<organism evidence="2 3">
    <name type="scientific">Rhipicephalus microplus</name>
    <name type="common">Cattle tick</name>
    <name type="synonym">Boophilus microplus</name>
    <dbReference type="NCBI Taxonomy" id="6941"/>
    <lineage>
        <taxon>Eukaryota</taxon>
        <taxon>Metazoa</taxon>
        <taxon>Ecdysozoa</taxon>
        <taxon>Arthropoda</taxon>
        <taxon>Chelicerata</taxon>
        <taxon>Arachnida</taxon>
        <taxon>Acari</taxon>
        <taxon>Parasitiformes</taxon>
        <taxon>Ixodida</taxon>
        <taxon>Ixodoidea</taxon>
        <taxon>Ixodidae</taxon>
        <taxon>Rhipicephalinae</taxon>
        <taxon>Rhipicephalus</taxon>
        <taxon>Boophilus</taxon>
    </lineage>
</organism>
<dbReference type="AlphaFoldDB" id="A0A9J6CYZ0"/>
<protein>
    <submittedName>
        <fullName evidence="2">Uncharacterized protein</fullName>
    </submittedName>
</protein>
<name>A0A9J6CYZ0_RHIMP</name>
<feature type="compositionally biased region" description="Basic and acidic residues" evidence="1">
    <location>
        <begin position="130"/>
        <end position="143"/>
    </location>
</feature>
<sequence>MQFVWRKAPHRIQECQHRYRIPYVVRRRRGLTARAFRRGLHPSMSMASSSSTTVISRVSPDHRLLEADSNHEENPEPEAAAGVVPRPDCASDPVRDAGPAPCLGHGLNPGVAREHVPASVPIRDSVSGLARERLTHRAPDRTPRPGQTAGTHGDSAVRGSPRHRGPEQAHVKPNLGRQGL</sequence>
<keyword evidence="3" id="KW-1185">Reference proteome</keyword>
<reference evidence="2" key="1">
    <citation type="journal article" date="2020" name="Cell">
        <title>Large-Scale Comparative Analyses of Tick Genomes Elucidate Their Genetic Diversity and Vector Capacities.</title>
        <authorList>
            <consortium name="Tick Genome and Microbiome Consortium (TIGMIC)"/>
            <person name="Jia N."/>
            <person name="Wang J."/>
            <person name="Shi W."/>
            <person name="Du L."/>
            <person name="Sun Y."/>
            <person name="Zhan W."/>
            <person name="Jiang J.F."/>
            <person name="Wang Q."/>
            <person name="Zhang B."/>
            <person name="Ji P."/>
            <person name="Bell-Sakyi L."/>
            <person name="Cui X.M."/>
            <person name="Yuan T.T."/>
            <person name="Jiang B.G."/>
            <person name="Yang W.F."/>
            <person name="Lam T.T."/>
            <person name="Chang Q.C."/>
            <person name="Ding S.J."/>
            <person name="Wang X.J."/>
            <person name="Zhu J.G."/>
            <person name="Ruan X.D."/>
            <person name="Zhao L."/>
            <person name="Wei J.T."/>
            <person name="Ye R.Z."/>
            <person name="Que T.C."/>
            <person name="Du C.H."/>
            <person name="Zhou Y.H."/>
            <person name="Cheng J.X."/>
            <person name="Dai P.F."/>
            <person name="Guo W.B."/>
            <person name="Han X.H."/>
            <person name="Huang E.J."/>
            <person name="Li L.F."/>
            <person name="Wei W."/>
            <person name="Gao Y.C."/>
            <person name="Liu J.Z."/>
            <person name="Shao H.Z."/>
            <person name="Wang X."/>
            <person name="Wang C.C."/>
            <person name="Yang T.C."/>
            <person name="Huo Q.B."/>
            <person name="Li W."/>
            <person name="Chen H.Y."/>
            <person name="Chen S.E."/>
            <person name="Zhou L.G."/>
            <person name="Ni X.B."/>
            <person name="Tian J.H."/>
            <person name="Sheng Y."/>
            <person name="Liu T."/>
            <person name="Pan Y.S."/>
            <person name="Xia L.Y."/>
            <person name="Li J."/>
            <person name="Zhao F."/>
            <person name="Cao W.C."/>
        </authorList>
    </citation>
    <scope>NUCLEOTIDE SEQUENCE</scope>
    <source>
        <strain evidence="2">Rmic-2018</strain>
    </source>
</reference>
<dbReference type="EMBL" id="JABSTU010004371">
    <property type="protein sequence ID" value="KAH7963974.1"/>
    <property type="molecule type" value="Genomic_DNA"/>
</dbReference>
<comment type="caution">
    <text evidence="2">The sequence shown here is derived from an EMBL/GenBank/DDBJ whole genome shotgun (WGS) entry which is preliminary data.</text>
</comment>
<gene>
    <name evidence="2" type="ORF">HPB51_027785</name>
</gene>
<feature type="region of interest" description="Disordered" evidence="1">
    <location>
        <begin position="68"/>
        <end position="180"/>
    </location>
</feature>